<evidence type="ECO:0000313" key="3">
    <source>
        <dbReference type="Proteomes" id="UP000063699"/>
    </source>
</evidence>
<comment type="similarity">
    <text evidence="1">Belongs to the ROK (NagC/XylR) family.</text>
</comment>
<proteinExistence type="inferred from homology"/>
<gene>
    <name evidence="2" type="ORF">AOZ06_25475</name>
</gene>
<dbReference type="InterPro" id="IPR043129">
    <property type="entry name" value="ATPase_NBD"/>
</dbReference>
<dbReference type="PANTHER" id="PTHR18964">
    <property type="entry name" value="ROK (REPRESSOR, ORF, KINASE) FAMILY"/>
    <property type="match status" value="1"/>
</dbReference>
<dbReference type="SUPFAM" id="SSF53067">
    <property type="entry name" value="Actin-like ATPase domain"/>
    <property type="match status" value="1"/>
</dbReference>
<dbReference type="InterPro" id="IPR036388">
    <property type="entry name" value="WH-like_DNA-bd_sf"/>
</dbReference>
<dbReference type="KEGG" id="kphy:AOZ06_25475"/>
<protein>
    <submittedName>
        <fullName evidence="2">Transcriptional regulator, ROK family protein</fullName>
    </submittedName>
</protein>
<dbReference type="InterPro" id="IPR000600">
    <property type="entry name" value="ROK"/>
</dbReference>
<keyword evidence="3" id="KW-1185">Reference proteome</keyword>
<dbReference type="InterPro" id="IPR036390">
    <property type="entry name" value="WH_DNA-bd_sf"/>
</dbReference>
<evidence type="ECO:0000256" key="1">
    <source>
        <dbReference type="ARBA" id="ARBA00006479"/>
    </source>
</evidence>
<name>A0A0N9IJ72_9PSEU</name>
<dbReference type="PANTHER" id="PTHR18964:SF149">
    <property type="entry name" value="BIFUNCTIONAL UDP-N-ACETYLGLUCOSAMINE 2-EPIMERASE_N-ACETYLMANNOSAMINE KINASE"/>
    <property type="match status" value="1"/>
</dbReference>
<evidence type="ECO:0000313" key="2">
    <source>
        <dbReference type="EMBL" id="ALG15060.1"/>
    </source>
</evidence>
<dbReference type="OrthoDB" id="3605644at2"/>
<dbReference type="AlphaFoldDB" id="A0A0N9IJ72"/>
<dbReference type="Proteomes" id="UP000063699">
    <property type="component" value="Chromosome"/>
</dbReference>
<organism evidence="2 3">
    <name type="scientific">Kibdelosporangium phytohabitans</name>
    <dbReference type="NCBI Taxonomy" id="860235"/>
    <lineage>
        <taxon>Bacteria</taxon>
        <taxon>Bacillati</taxon>
        <taxon>Actinomycetota</taxon>
        <taxon>Actinomycetes</taxon>
        <taxon>Pseudonocardiales</taxon>
        <taxon>Pseudonocardiaceae</taxon>
        <taxon>Kibdelosporangium</taxon>
    </lineage>
</organism>
<reference evidence="2 3" key="1">
    <citation type="submission" date="2015-07" db="EMBL/GenBank/DDBJ databases">
        <title>Genome sequencing of Kibdelosporangium phytohabitans.</title>
        <authorList>
            <person name="Qin S."/>
            <person name="Xing K."/>
        </authorList>
    </citation>
    <scope>NUCLEOTIDE SEQUENCE [LARGE SCALE GENOMIC DNA]</scope>
    <source>
        <strain evidence="2 3">KLBMP1111</strain>
    </source>
</reference>
<accession>A0A0N9IJ72</accession>
<dbReference type="Gene3D" id="1.10.10.10">
    <property type="entry name" value="Winged helix-like DNA-binding domain superfamily/Winged helix DNA-binding domain"/>
    <property type="match status" value="1"/>
</dbReference>
<sequence>MLQLLLQRGPLARGDIAADLSLNHGSVSRIIEPLLREGIVRETTQQISGGGRPRVPVAINPASRYAAGVHLGLQRTTVGLTDLAGQCVAVCAEDRDPADAAATLRRAAELTDDLVASAPGPVLGVGVVTGGEVDRARGRIVRNDALGWGDIDVADPLHAQTGLDVVVDNNVRAHLGAETAFGAGAGMSSVLYLFIGNIAEMGFVNQAAAMNPDSVIQGSVERIVVPTLTGDGLMSLGECGTDTALLAAARGARLAVTSLGDLIRLADQDEDAAAVRLFERRSTQVARVADTLYDLMQPHLVILGGSGAPSERWLDDVRERVEAVPPDRIVRPGSGGTPLVTAAAGLVIRAFLAAGTTTDAEVSG</sequence>
<dbReference type="Pfam" id="PF00480">
    <property type="entry name" value="ROK"/>
    <property type="match status" value="1"/>
</dbReference>
<dbReference type="STRING" id="860235.AOZ06_25475"/>
<dbReference type="EMBL" id="CP012752">
    <property type="protein sequence ID" value="ALG15060.1"/>
    <property type="molecule type" value="Genomic_DNA"/>
</dbReference>
<dbReference type="SUPFAM" id="SSF46785">
    <property type="entry name" value="Winged helix' DNA-binding domain"/>
    <property type="match status" value="1"/>
</dbReference>
<dbReference type="Gene3D" id="3.30.420.40">
    <property type="match status" value="2"/>
</dbReference>